<dbReference type="RefSeq" id="WP_021590698.1">
    <property type="nucleotide sequence ID" value="NZ_AWEY01000040.1"/>
</dbReference>
<evidence type="ECO:0000313" key="3">
    <source>
        <dbReference type="EMBL" id="ERK38278.1"/>
    </source>
</evidence>
<dbReference type="Proteomes" id="UP000016648">
    <property type="component" value="Unassembled WGS sequence"/>
</dbReference>
<evidence type="ECO:0000313" key="4">
    <source>
        <dbReference type="Proteomes" id="UP000016648"/>
    </source>
</evidence>
<dbReference type="InterPro" id="IPR041700">
    <property type="entry name" value="OMP_b-brl_3"/>
</dbReference>
<evidence type="ECO:0000256" key="1">
    <source>
        <dbReference type="SAM" id="SignalP"/>
    </source>
</evidence>
<dbReference type="AlphaFoldDB" id="U2QAC3"/>
<feature type="non-terminal residue" evidence="3">
    <location>
        <position position="642"/>
    </location>
</feature>
<comment type="caution">
    <text evidence="3">The sequence shown here is derived from an EMBL/GenBank/DDBJ whole genome shotgun (WGS) entry which is preliminary data.</text>
</comment>
<keyword evidence="1" id="KW-0732">Signal</keyword>
<feature type="signal peptide" evidence="1">
    <location>
        <begin position="1"/>
        <end position="18"/>
    </location>
</feature>
<accession>U2QAC3</accession>
<feature type="domain" description="Outer membrane protein beta-barrel" evidence="2">
    <location>
        <begin position="291"/>
        <end position="640"/>
    </location>
</feature>
<gene>
    <name evidence="3" type="ORF">HMPREF9135_2526</name>
</gene>
<dbReference type="Pfam" id="PF14905">
    <property type="entry name" value="OMP_b-brl_3"/>
    <property type="match status" value="1"/>
</dbReference>
<keyword evidence="4" id="KW-1185">Reference proteome</keyword>
<feature type="chain" id="PRO_5004633295" evidence="1">
    <location>
        <begin position="19"/>
        <end position="642"/>
    </location>
</feature>
<proteinExistence type="predicted"/>
<name>U2QAC3_9BACT</name>
<sequence length="642" mass="72930">MKTLLILLSLLTPKGAYAQQADSLRMDSIIHQLPDVVVKGERPIARVKGSTITYDLPRLIEKKALDNIYEAVKELPGVTETDGKLRLAGRPAHVVLDGKVTTMTVDELNALLKSLPASRIERVEVMYVAPARMQLRGSVINIILKHRTADGMPWQGEANLAWNQDHDATFGERVVVQYQRDKLGVDFLYQHSHGDTYSTTGEVSRHALDDGTVHDVETTGRRRSHGYGHTLRLGMDYDIAKDHQLSLVYNGAYDKHAARQLIVGDVAGAADLRSHSWLHNVRMDYHVPFGLKASVEMTYYQLPQRQELSSVIPTGALRYTVDNLQRVNRWRFSLSQAHELAEGWGINYGMFYLTSVNHSSQDYLSVSTTTSHRPSSTATRQREENVNVYAGLSKSFGRKFTLEASLAAEYMHSPAWHRWNLFPTFSLTWLPGPGHVFMLSLSSDRSDPDYWEMTNFITYSNGGYNEVTGNPDLKPSNEYQLQLVYLLKNKYQFVAWMSRDDDYFVQTPYQRHDRLAVSYKTLNFNYQDQLGVQAALPFALGQRLSSRMTLTGVWQHERADAFYDIPFNRRMVYGMAQLKNVVTLSTRPDLVLAVDGNIRSKAIQARYDLPGSGSVDLSLRWLFLKKQATLRLFCDDLFRTGV</sequence>
<dbReference type="EMBL" id="AWEY01000040">
    <property type="protein sequence ID" value="ERK38278.1"/>
    <property type="molecule type" value="Genomic_DNA"/>
</dbReference>
<evidence type="ECO:0000259" key="2">
    <source>
        <dbReference type="Pfam" id="PF14905"/>
    </source>
</evidence>
<protein>
    <submittedName>
        <fullName evidence="3">Outer membrane protein, beta-barrel family</fullName>
    </submittedName>
</protein>
<organism evidence="3 4">
    <name type="scientific">Segatella baroniae F0067</name>
    <dbReference type="NCBI Taxonomy" id="1115809"/>
    <lineage>
        <taxon>Bacteria</taxon>
        <taxon>Pseudomonadati</taxon>
        <taxon>Bacteroidota</taxon>
        <taxon>Bacteroidia</taxon>
        <taxon>Bacteroidales</taxon>
        <taxon>Prevotellaceae</taxon>
        <taxon>Segatella</taxon>
    </lineage>
</organism>
<dbReference type="SUPFAM" id="SSF56935">
    <property type="entry name" value="Porins"/>
    <property type="match status" value="1"/>
</dbReference>
<reference evidence="3 4" key="1">
    <citation type="submission" date="2013-08" db="EMBL/GenBank/DDBJ databases">
        <authorList>
            <person name="Durkin A.S."/>
            <person name="Haft D.R."/>
            <person name="McCorrison J."/>
            <person name="Torralba M."/>
            <person name="Gillis M."/>
            <person name="Haft D.H."/>
            <person name="Methe B."/>
            <person name="Sutton G."/>
            <person name="Nelson K.E."/>
        </authorList>
    </citation>
    <scope>NUCLEOTIDE SEQUENCE [LARGE SCALE GENOMIC DNA]</scope>
    <source>
        <strain evidence="3 4">F0067</strain>
    </source>
</reference>